<dbReference type="PROSITE" id="PS50977">
    <property type="entry name" value="HTH_TETR_2"/>
    <property type="match status" value="1"/>
</dbReference>
<reference evidence="6 7" key="1">
    <citation type="submission" date="2016-11" db="EMBL/GenBank/DDBJ databases">
        <authorList>
            <person name="Jaros S."/>
            <person name="Januszkiewicz K."/>
            <person name="Wedrychowicz H."/>
        </authorList>
    </citation>
    <scope>NUCLEOTIDE SEQUENCE [LARGE SCALE GENOMIC DNA]</scope>
    <source>
        <strain evidence="6 7">DSM 46144</strain>
    </source>
</reference>
<dbReference type="Proteomes" id="UP000184440">
    <property type="component" value="Unassembled WGS sequence"/>
</dbReference>
<evidence type="ECO:0000313" key="7">
    <source>
        <dbReference type="Proteomes" id="UP000184440"/>
    </source>
</evidence>
<dbReference type="PANTHER" id="PTHR30055:SF209">
    <property type="entry name" value="POSSIBLE TRANSCRIPTIONAL REGULATORY PROTEIN (PROBABLY TETR-FAMILY)"/>
    <property type="match status" value="1"/>
</dbReference>
<dbReference type="InterPro" id="IPR025996">
    <property type="entry name" value="MT1864/Rv1816-like_C"/>
</dbReference>
<dbReference type="SUPFAM" id="SSF48498">
    <property type="entry name" value="Tetracyclin repressor-like, C-terminal domain"/>
    <property type="match status" value="1"/>
</dbReference>
<name>A0A1M7RLP5_9ACTN</name>
<evidence type="ECO:0000259" key="5">
    <source>
        <dbReference type="PROSITE" id="PS50977"/>
    </source>
</evidence>
<evidence type="ECO:0000313" key="6">
    <source>
        <dbReference type="EMBL" id="SHN47245.1"/>
    </source>
</evidence>
<dbReference type="InterPro" id="IPR050109">
    <property type="entry name" value="HTH-type_TetR-like_transc_reg"/>
</dbReference>
<keyword evidence="7" id="KW-1185">Reference proteome</keyword>
<gene>
    <name evidence="6" type="ORF">SAMN05443668_12193</name>
</gene>
<evidence type="ECO:0000256" key="4">
    <source>
        <dbReference type="PROSITE-ProRule" id="PRU00335"/>
    </source>
</evidence>
<dbReference type="InterPro" id="IPR009057">
    <property type="entry name" value="Homeodomain-like_sf"/>
</dbReference>
<dbReference type="SUPFAM" id="SSF46689">
    <property type="entry name" value="Homeodomain-like"/>
    <property type="match status" value="1"/>
</dbReference>
<keyword evidence="2 4" id="KW-0238">DNA-binding</keyword>
<dbReference type="PANTHER" id="PTHR30055">
    <property type="entry name" value="HTH-TYPE TRANSCRIPTIONAL REGULATOR RUTR"/>
    <property type="match status" value="1"/>
</dbReference>
<keyword evidence="1" id="KW-0805">Transcription regulation</keyword>
<dbReference type="EMBL" id="FRCS01000021">
    <property type="protein sequence ID" value="SHN47245.1"/>
    <property type="molecule type" value="Genomic_DNA"/>
</dbReference>
<proteinExistence type="predicted"/>
<evidence type="ECO:0000256" key="3">
    <source>
        <dbReference type="ARBA" id="ARBA00023163"/>
    </source>
</evidence>
<dbReference type="GO" id="GO:0000976">
    <property type="term" value="F:transcription cis-regulatory region binding"/>
    <property type="evidence" value="ECO:0007669"/>
    <property type="project" value="TreeGrafter"/>
</dbReference>
<dbReference type="GO" id="GO:0003700">
    <property type="term" value="F:DNA-binding transcription factor activity"/>
    <property type="evidence" value="ECO:0007669"/>
    <property type="project" value="TreeGrafter"/>
</dbReference>
<dbReference type="AlphaFoldDB" id="A0A1M7RLP5"/>
<dbReference type="Pfam" id="PF13305">
    <property type="entry name" value="TetR_C_33"/>
    <property type="match status" value="1"/>
</dbReference>
<dbReference type="STRING" id="134849.SAMN05443668_12193"/>
<protein>
    <submittedName>
        <fullName evidence="6">Transcriptional regulator, TetR family</fullName>
    </submittedName>
</protein>
<dbReference type="Pfam" id="PF00440">
    <property type="entry name" value="TetR_N"/>
    <property type="match status" value="1"/>
</dbReference>
<sequence>MARPRNRDYVELRHELVDAGGRLLAAEGPSALSTRRVAQQAGVSTTAVYSLFGDKAGLVREMFLAGFERLGEAFAAVPRTDDALGDLLALGRAYRTSALTNPHLYELMFGRPVPEFRPDAETGALIQPTFDTLVAAVVRCVNEGVFEPAEPLDLAVRINALAHGLCSLELRGALGGADEARRHWDGAFDALLRGLAPRPAAATG</sequence>
<dbReference type="RefSeq" id="WP_073264890.1">
    <property type="nucleotide sequence ID" value="NZ_FRCS01000021.1"/>
</dbReference>
<dbReference type="InterPro" id="IPR001647">
    <property type="entry name" value="HTH_TetR"/>
</dbReference>
<evidence type="ECO:0000256" key="1">
    <source>
        <dbReference type="ARBA" id="ARBA00023015"/>
    </source>
</evidence>
<accession>A0A1M7RLP5</accession>
<organism evidence="6 7">
    <name type="scientific">Cryptosporangium aurantiacum</name>
    <dbReference type="NCBI Taxonomy" id="134849"/>
    <lineage>
        <taxon>Bacteria</taxon>
        <taxon>Bacillati</taxon>
        <taxon>Actinomycetota</taxon>
        <taxon>Actinomycetes</taxon>
        <taxon>Cryptosporangiales</taxon>
        <taxon>Cryptosporangiaceae</taxon>
        <taxon>Cryptosporangium</taxon>
    </lineage>
</organism>
<evidence type="ECO:0000256" key="2">
    <source>
        <dbReference type="ARBA" id="ARBA00023125"/>
    </source>
</evidence>
<dbReference type="OrthoDB" id="4709966at2"/>
<feature type="DNA-binding region" description="H-T-H motif" evidence="4">
    <location>
        <begin position="33"/>
        <end position="52"/>
    </location>
</feature>
<feature type="domain" description="HTH tetR-type" evidence="5">
    <location>
        <begin position="10"/>
        <end position="70"/>
    </location>
</feature>
<keyword evidence="3" id="KW-0804">Transcription</keyword>
<dbReference type="Gene3D" id="1.10.357.10">
    <property type="entry name" value="Tetracycline Repressor, domain 2"/>
    <property type="match status" value="1"/>
</dbReference>
<dbReference type="InterPro" id="IPR036271">
    <property type="entry name" value="Tet_transcr_reg_TetR-rel_C_sf"/>
</dbReference>